<feature type="compositionally biased region" description="Low complexity" evidence="1">
    <location>
        <begin position="386"/>
        <end position="397"/>
    </location>
</feature>
<feature type="compositionally biased region" description="Basic and acidic residues" evidence="1">
    <location>
        <begin position="305"/>
        <end position="316"/>
    </location>
</feature>
<feature type="compositionally biased region" description="Basic residues" evidence="1">
    <location>
        <begin position="260"/>
        <end position="270"/>
    </location>
</feature>
<dbReference type="EMBL" id="CADCVO010000548">
    <property type="protein sequence ID" value="CAA9522582.1"/>
    <property type="molecule type" value="Genomic_DNA"/>
</dbReference>
<feature type="compositionally biased region" description="Basic residues" evidence="1">
    <location>
        <begin position="406"/>
        <end position="431"/>
    </location>
</feature>
<accession>A0A6J4TGF9</accession>
<feature type="compositionally biased region" description="Basic residues" evidence="1">
    <location>
        <begin position="370"/>
        <end position="385"/>
    </location>
</feature>
<dbReference type="AlphaFoldDB" id="A0A6J4TGF9"/>
<feature type="compositionally biased region" description="Low complexity" evidence="1">
    <location>
        <begin position="197"/>
        <end position="212"/>
    </location>
</feature>
<evidence type="ECO:0000256" key="1">
    <source>
        <dbReference type="SAM" id="MobiDB-lite"/>
    </source>
</evidence>
<feature type="compositionally biased region" description="Low complexity" evidence="1">
    <location>
        <begin position="232"/>
        <end position="250"/>
    </location>
</feature>
<sequence length="533" mass="56581">MGHPAAVLLVVTAPTGLAVGLALRLRYAVGHDGDSPLDRRLDIESAAPWFPRSRAQWPGTRRMCWCGREASTRRAGPPRRSGRRRARFHGKARLSPVLLALRVLAHVGVAHRLELRGGGLRVAAGGVRAVRDDGPVLVGQERRSEIGHLRVRDVDGPRQVGLVVVHGAEGLDDDDVAPVDAGAQLVAGDGGGHGPQLPALRPARPRPASSAAIGCGDDPGAAARAVLRRRGAGAPRDPRGGAAPHRPALAQRGDQAARGSARRRPPRPGRPRGDPHAGGRAPAAAGPRAARPRRGGGGRGQRPRARAERAARDRPLPDGPLRPRPGAAGGLRRGGARRDALHPRGHDGGAPARRGPRPPGPRPAVLRAPARARRRGLAPPRRRSGGRPPAGRASARPARLRDARGPRRRARPRRRGRGLRRLQRSRPRRLRGGGARPAHAGRSLSRPRPAGRPRGARRGRVRPRRLSPRAAGVGVRPRRAAARAAVRPRLAGRRPGGADRRGGRSGPGGRRPARRRAHVADRRPRSATLGEPQ</sequence>
<organism evidence="2">
    <name type="scientific">uncultured Solirubrobacteraceae bacterium</name>
    <dbReference type="NCBI Taxonomy" id="1162706"/>
    <lineage>
        <taxon>Bacteria</taxon>
        <taxon>Bacillati</taxon>
        <taxon>Actinomycetota</taxon>
        <taxon>Thermoleophilia</taxon>
        <taxon>Solirubrobacterales</taxon>
        <taxon>Solirubrobacteraceae</taxon>
        <taxon>environmental samples</taxon>
    </lineage>
</organism>
<proteinExistence type="predicted"/>
<feature type="region of interest" description="Disordered" evidence="1">
    <location>
        <begin position="230"/>
        <end position="533"/>
    </location>
</feature>
<feature type="compositionally biased region" description="Basic residues" evidence="1">
    <location>
        <begin position="449"/>
        <end position="467"/>
    </location>
</feature>
<feature type="compositionally biased region" description="Basic residues" evidence="1">
    <location>
        <begin position="290"/>
        <end position="304"/>
    </location>
</feature>
<protein>
    <submittedName>
        <fullName evidence="2">Uncharacterized protein</fullName>
    </submittedName>
</protein>
<feature type="compositionally biased region" description="Basic and acidic residues" evidence="1">
    <location>
        <begin position="336"/>
        <end position="347"/>
    </location>
</feature>
<feature type="compositionally biased region" description="Low complexity" evidence="1">
    <location>
        <begin position="436"/>
        <end position="448"/>
    </location>
</feature>
<feature type="compositionally biased region" description="Low complexity" evidence="1">
    <location>
        <begin position="278"/>
        <end position="289"/>
    </location>
</feature>
<feature type="region of interest" description="Disordered" evidence="1">
    <location>
        <begin position="183"/>
        <end position="218"/>
    </location>
</feature>
<gene>
    <name evidence="2" type="ORF">AVDCRST_MAG13-3470</name>
</gene>
<reference evidence="2" key="1">
    <citation type="submission" date="2020-02" db="EMBL/GenBank/DDBJ databases">
        <authorList>
            <person name="Meier V. D."/>
        </authorList>
    </citation>
    <scope>NUCLEOTIDE SEQUENCE</scope>
    <source>
        <strain evidence="2">AVDCRST_MAG13</strain>
    </source>
</reference>
<evidence type="ECO:0000313" key="2">
    <source>
        <dbReference type="EMBL" id="CAA9522582.1"/>
    </source>
</evidence>
<name>A0A6J4TGF9_9ACTN</name>